<accession>A0A0F9FGP9</accession>
<sequence>MLEELKKILKVLEDLVHIVKYRFGRRSNVWYITGEKTSTSSAKGVYADVENIVTTLEGPATAGFVQNTSTSGNLFIAFSRNGVDFTTNEIKILAGSSFRWGEEPTLY</sequence>
<feature type="non-terminal residue" evidence="1">
    <location>
        <position position="107"/>
    </location>
</feature>
<organism evidence="1">
    <name type="scientific">marine sediment metagenome</name>
    <dbReference type="NCBI Taxonomy" id="412755"/>
    <lineage>
        <taxon>unclassified sequences</taxon>
        <taxon>metagenomes</taxon>
        <taxon>ecological metagenomes</taxon>
    </lineage>
</organism>
<reference evidence="1" key="1">
    <citation type="journal article" date="2015" name="Nature">
        <title>Complex archaea that bridge the gap between prokaryotes and eukaryotes.</title>
        <authorList>
            <person name="Spang A."/>
            <person name="Saw J.H."/>
            <person name="Jorgensen S.L."/>
            <person name="Zaremba-Niedzwiedzka K."/>
            <person name="Martijn J."/>
            <person name="Lind A.E."/>
            <person name="van Eijk R."/>
            <person name="Schleper C."/>
            <person name="Guy L."/>
            <person name="Ettema T.J."/>
        </authorList>
    </citation>
    <scope>NUCLEOTIDE SEQUENCE</scope>
</reference>
<name>A0A0F9FGP9_9ZZZZ</name>
<comment type="caution">
    <text evidence="1">The sequence shown here is derived from an EMBL/GenBank/DDBJ whole genome shotgun (WGS) entry which is preliminary data.</text>
</comment>
<protein>
    <submittedName>
        <fullName evidence="1">Uncharacterized protein</fullName>
    </submittedName>
</protein>
<dbReference type="EMBL" id="LAZR01021365">
    <property type="protein sequence ID" value="KKL85579.1"/>
    <property type="molecule type" value="Genomic_DNA"/>
</dbReference>
<proteinExistence type="predicted"/>
<evidence type="ECO:0000313" key="1">
    <source>
        <dbReference type="EMBL" id="KKL85579.1"/>
    </source>
</evidence>
<gene>
    <name evidence="1" type="ORF">LCGC14_1953290</name>
</gene>
<dbReference type="AlphaFoldDB" id="A0A0F9FGP9"/>